<dbReference type="SUPFAM" id="SSF55166">
    <property type="entry name" value="Hedgehog/DD-peptidase"/>
    <property type="match status" value="1"/>
</dbReference>
<proteinExistence type="predicted"/>
<dbReference type="RefSeq" id="WP_148062682.1">
    <property type="nucleotide sequence ID" value="NZ_VRYZ01000001.1"/>
</dbReference>
<reference evidence="2 3" key="1">
    <citation type="submission" date="2019-08" db="EMBL/GenBank/DDBJ databases">
        <title>Parahaliea maris sp. nov., isolated from the surface seawater.</title>
        <authorList>
            <person name="Liu Y."/>
        </authorList>
    </citation>
    <scope>NUCLEOTIDE SEQUENCE [LARGE SCALE GENOMIC DNA]</scope>
    <source>
        <strain evidence="2 3">S2-26</strain>
    </source>
</reference>
<accession>A0A5C9A532</accession>
<evidence type="ECO:0000313" key="3">
    <source>
        <dbReference type="Proteomes" id="UP000321933"/>
    </source>
</evidence>
<dbReference type="GO" id="GO:0006508">
    <property type="term" value="P:proteolysis"/>
    <property type="evidence" value="ECO:0007669"/>
    <property type="project" value="InterPro"/>
</dbReference>
<dbReference type="PANTHER" id="PTHR34385">
    <property type="entry name" value="D-ALANYL-D-ALANINE CARBOXYPEPTIDASE"/>
    <property type="match status" value="1"/>
</dbReference>
<keyword evidence="3" id="KW-1185">Reference proteome</keyword>
<dbReference type="InterPro" id="IPR052179">
    <property type="entry name" value="DD-CPase-like"/>
</dbReference>
<feature type="domain" description="D-alanyl-D-alanine carboxypeptidase-like core" evidence="1">
    <location>
        <begin position="23"/>
        <end position="181"/>
    </location>
</feature>
<protein>
    <submittedName>
        <fullName evidence="2">M15 family metallopeptidase</fullName>
    </submittedName>
</protein>
<name>A0A5C9A532_9GAMM</name>
<sequence length="239" mass="26040">MPFAIDQLTGVDDSHLATLPEGHRLHPEVAAAWRRLARDARDAGFALAIASSHRSFDRQSAIWNAKAAGRRGVHDDAGNPVAMAALAPAQQMHAILRFSALPGTSRHHWGTDLDVFDAAAVAADYQVQLTPDEVAPGGPFDALHSWLDSRMAAGESHGFFRPYARDRGGVAPERWHLSYAPLALDCDGKIGAAQLLACWDRHLPDGLLLRRAIEAELEELLARYVAVAEGWCPGDIRRH</sequence>
<dbReference type="EMBL" id="VRYZ01000001">
    <property type="protein sequence ID" value="TXS94840.1"/>
    <property type="molecule type" value="Genomic_DNA"/>
</dbReference>
<dbReference type="Pfam" id="PF02557">
    <property type="entry name" value="VanY"/>
    <property type="match status" value="1"/>
</dbReference>
<dbReference type="GO" id="GO:0008233">
    <property type="term" value="F:peptidase activity"/>
    <property type="evidence" value="ECO:0007669"/>
    <property type="project" value="InterPro"/>
</dbReference>
<dbReference type="Gene3D" id="3.30.1380.10">
    <property type="match status" value="1"/>
</dbReference>
<evidence type="ECO:0000259" key="1">
    <source>
        <dbReference type="Pfam" id="PF02557"/>
    </source>
</evidence>
<dbReference type="OrthoDB" id="9792074at2"/>
<dbReference type="PANTHER" id="PTHR34385:SF1">
    <property type="entry name" value="PEPTIDOGLYCAN L-ALANYL-D-GLUTAMATE ENDOPEPTIDASE CWLK"/>
    <property type="match status" value="1"/>
</dbReference>
<dbReference type="CDD" id="cd14847">
    <property type="entry name" value="DD-carboxypeptidase_like"/>
    <property type="match status" value="1"/>
</dbReference>
<dbReference type="Proteomes" id="UP000321933">
    <property type="component" value="Unassembled WGS sequence"/>
</dbReference>
<organism evidence="2 3">
    <name type="scientific">Parahaliea aestuarii</name>
    <dbReference type="NCBI Taxonomy" id="1852021"/>
    <lineage>
        <taxon>Bacteria</taxon>
        <taxon>Pseudomonadati</taxon>
        <taxon>Pseudomonadota</taxon>
        <taxon>Gammaproteobacteria</taxon>
        <taxon>Cellvibrionales</taxon>
        <taxon>Halieaceae</taxon>
        <taxon>Parahaliea</taxon>
    </lineage>
</organism>
<gene>
    <name evidence="2" type="ORF">FVW59_02725</name>
</gene>
<dbReference type="InterPro" id="IPR009045">
    <property type="entry name" value="Zn_M74/Hedgehog-like"/>
</dbReference>
<dbReference type="InterPro" id="IPR003709">
    <property type="entry name" value="VanY-like_core_dom"/>
</dbReference>
<comment type="caution">
    <text evidence="2">The sequence shown here is derived from an EMBL/GenBank/DDBJ whole genome shotgun (WGS) entry which is preliminary data.</text>
</comment>
<evidence type="ECO:0000313" key="2">
    <source>
        <dbReference type="EMBL" id="TXS94840.1"/>
    </source>
</evidence>
<dbReference type="AlphaFoldDB" id="A0A5C9A532"/>